<dbReference type="AlphaFoldDB" id="A0A0E0H3T6"/>
<dbReference type="OMA" id="WSWQLAA"/>
<evidence type="ECO:0000256" key="1">
    <source>
        <dbReference type="SAM" id="MobiDB-lite"/>
    </source>
</evidence>
<dbReference type="EnsemblPlants" id="ONIVA04G18760.1">
    <property type="protein sequence ID" value="ONIVA04G18760.1"/>
    <property type="gene ID" value="ONIVA04G18760"/>
</dbReference>
<keyword evidence="4" id="KW-1185">Reference proteome</keyword>
<feature type="region of interest" description="Disordered" evidence="1">
    <location>
        <begin position="21"/>
        <end position="54"/>
    </location>
</feature>
<feature type="signal peptide" evidence="2">
    <location>
        <begin position="1"/>
        <end position="18"/>
    </location>
</feature>
<organism evidence="3">
    <name type="scientific">Oryza nivara</name>
    <name type="common">Indian wild rice</name>
    <name type="synonym">Oryza sativa f. spontanea</name>
    <dbReference type="NCBI Taxonomy" id="4536"/>
    <lineage>
        <taxon>Eukaryota</taxon>
        <taxon>Viridiplantae</taxon>
        <taxon>Streptophyta</taxon>
        <taxon>Embryophyta</taxon>
        <taxon>Tracheophyta</taxon>
        <taxon>Spermatophyta</taxon>
        <taxon>Magnoliopsida</taxon>
        <taxon>Liliopsida</taxon>
        <taxon>Poales</taxon>
        <taxon>Poaceae</taxon>
        <taxon>BOP clade</taxon>
        <taxon>Oryzoideae</taxon>
        <taxon>Oryzeae</taxon>
        <taxon>Oryzinae</taxon>
        <taxon>Oryza</taxon>
    </lineage>
</organism>
<dbReference type="HOGENOM" id="CLU_1274015_0_0_1"/>
<feature type="compositionally biased region" description="Basic residues" evidence="1">
    <location>
        <begin position="29"/>
        <end position="41"/>
    </location>
</feature>
<name>A0A0E0H3T6_ORYNI</name>
<keyword evidence="2" id="KW-0732">Signal</keyword>
<reference evidence="3" key="1">
    <citation type="submission" date="2015-04" db="UniProtKB">
        <authorList>
            <consortium name="EnsemblPlants"/>
        </authorList>
    </citation>
    <scope>IDENTIFICATION</scope>
    <source>
        <strain evidence="3">SL10</strain>
    </source>
</reference>
<feature type="chain" id="PRO_5002361084" evidence="2">
    <location>
        <begin position="19"/>
        <end position="217"/>
    </location>
</feature>
<proteinExistence type="predicted"/>
<dbReference type="Proteomes" id="UP000006591">
    <property type="component" value="Chromosome 4"/>
</dbReference>
<evidence type="ECO:0000313" key="3">
    <source>
        <dbReference type="EnsemblPlants" id="ONIVA04G18760.1"/>
    </source>
</evidence>
<protein>
    <submittedName>
        <fullName evidence="3">Uncharacterized protein</fullName>
    </submittedName>
</protein>
<evidence type="ECO:0000313" key="4">
    <source>
        <dbReference type="Proteomes" id="UP000006591"/>
    </source>
</evidence>
<reference evidence="3" key="2">
    <citation type="submission" date="2018-04" db="EMBL/GenBank/DDBJ databases">
        <title>OnivRS2 (Oryza nivara Reference Sequence Version 2).</title>
        <authorList>
            <person name="Zhang J."/>
            <person name="Kudrna D."/>
            <person name="Lee S."/>
            <person name="Talag J."/>
            <person name="Rajasekar S."/>
            <person name="Welchert J."/>
            <person name="Hsing Y.-I."/>
            <person name="Wing R.A."/>
        </authorList>
    </citation>
    <scope>NUCLEOTIDE SEQUENCE [LARGE SCALE GENOMIC DNA]</scope>
    <source>
        <strain evidence="3">SL10</strain>
    </source>
</reference>
<sequence>MNPAASFLPLLPLRLAAARAAAGKAGRPQGRRRRGLSHRPRFASGEQGSVHDGAAVTARSRPLRPDLAGWRLAAGRATAKAGACGAGRWWLKAAGMAMAVGMASAKGAKAAAVVLVWRRRRCPPDPRLSAGSGGWPVVVVGDGGRIATAGDGSGRRRQRWWSRQLAAAASADDVGGGLGGSVAEGDSEAAAGSVGGDSWRRWLASVAAATAADLRRP</sequence>
<accession>A0A0E0H3T6</accession>
<evidence type="ECO:0000256" key="2">
    <source>
        <dbReference type="SAM" id="SignalP"/>
    </source>
</evidence>
<dbReference type="Gramene" id="ONIVA04G18760.1">
    <property type="protein sequence ID" value="ONIVA04G18760.1"/>
    <property type="gene ID" value="ONIVA04G18760"/>
</dbReference>